<dbReference type="AlphaFoldDB" id="A0A8K1G3H8"/>
<comment type="caution">
    <text evidence="1">The sequence shown here is derived from an EMBL/GenBank/DDBJ whole genome shotgun (WGS) entry which is preliminary data.</text>
</comment>
<protein>
    <submittedName>
        <fullName evidence="1">Uncharacterized protein</fullName>
    </submittedName>
</protein>
<reference evidence="1" key="1">
    <citation type="submission" date="2019-04" db="EMBL/GenBank/DDBJ databases">
        <title>Genome assembly of Zosterops borbonicus 15179.</title>
        <authorList>
            <person name="Leroy T."/>
            <person name="Anselmetti Y."/>
            <person name="Tilak M.-K."/>
            <person name="Nabholz B."/>
        </authorList>
    </citation>
    <scope>NUCLEOTIDE SEQUENCE</scope>
    <source>
        <strain evidence="1">HGM_15179</strain>
        <tissue evidence="1">Muscle</tissue>
    </source>
</reference>
<evidence type="ECO:0000313" key="1">
    <source>
        <dbReference type="EMBL" id="TRZ11037.1"/>
    </source>
</evidence>
<dbReference type="Proteomes" id="UP000796761">
    <property type="component" value="Unassembled WGS sequence"/>
</dbReference>
<sequence>MRSLSQGSVLGLGLFSTFRGDTDRESMATLNRFSGDTKLQDSVDGCSLRVVVNGSMSSWRLVMRSLSQGSVLGLGLFSTFRGDTDRESMATLNRFSGDTKLQQFSTADPIEILIIVAKGFGVYAVNRQLGGQSMLNFPCGNGNVLRRCVGITALFLPGQQMASKLQKRLPVTALLDPEQILFGFDILVQTGLF</sequence>
<keyword evidence="2" id="KW-1185">Reference proteome</keyword>
<gene>
    <name evidence="1" type="ORF">HGM15179_016072</name>
</gene>
<accession>A0A8K1G3H8</accession>
<organism evidence="1 2">
    <name type="scientific">Zosterops borbonicus</name>
    <dbReference type="NCBI Taxonomy" id="364589"/>
    <lineage>
        <taxon>Eukaryota</taxon>
        <taxon>Metazoa</taxon>
        <taxon>Chordata</taxon>
        <taxon>Craniata</taxon>
        <taxon>Vertebrata</taxon>
        <taxon>Euteleostomi</taxon>
        <taxon>Archelosauria</taxon>
        <taxon>Archosauria</taxon>
        <taxon>Dinosauria</taxon>
        <taxon>Saurischia</taxon>
        <taxon>Theropoda</taxon>
        <taxon>Coelurosauria</taxon>
        <taxon>Aves</taxon>
        <taxon>Neognathae</taxon>
        <taxon>Neoaves</taxon>
        <taxon>Telluraves</taxon>
        <taxon>Australaves</taxon>
        <taxon>Passeriformes</taxon>
        <taxon>Sylvioidea</taxon>
        <taxon>Zosteropidae</taxon>
        <taxon>Zosterops</taxon>
    </lineage>
</organism>
<name>A0A8K1G3H8_9PASS</name>
<evidence type="ECO:0000313" key="2">
    <source>
        <dbReference type="Proteomes" id="UP000796761"/>
    </source>
</evidence>
<proteinExistence type="predicted"/>
<dbReference type="EMBL" id="SWJQ01000768">
    <property type="protein sequence ID" value="TRZ11037.1"/>
    <property type="molecule type" value="Genomic_DNA"/>
</dbReference>